<dbReference type="EMBL" id="BGZK01000707">
    <property type="protein sequence ID" value="GBP57047.1"/>
    <property type="molecule type" value="Genomic_DNA"/>
</dbReference>
<keyword evidence="2" id="KW-1185">Reference proteome</keyword>
<name>A0A4C1X429_EUMVA</name>
<sequence length="352" mass="40718">MEPEGGHRNSVIKRRNPIEFGTDMQTRKDGWTGGRRGLSDRVPLAPFVYGTLKKNQYRCRRQKWSCTRRVTASRRGRRVGLVSEVTELIKAGGALILVQLSRWADASRDVTHRYWDITYTGWDHSERHAYRSGDTLIGIALNRLPFSRRSDYIKHDRLAILQPKVYSVKILGVRSSEGRVNVRSTVKIVLSLRGRSRRNSLRRATLTSIFQKLRRVNWCRDMMQRFAGGDSNPVCDMVTGDKSWIYCYDTETKRQSAQWFLLRSHLLQYKRGRSVGKNGYRNAGSPASQPQPRTVGFLFITFDKIKASRKMVYGRPGCSGRILKAVEATPKCEWTKCSSRWLHRMQQYIDHN</sequence>
<evidence type="ECO:0000313" key="2">
    <source>
        <dbReference type="Proteomes" id="UP000299102"/>
    </source>
</evidence>
<dbReference type="Proteomes" id="UP000299102">
    <property type="component" value="Unassembled WGS sequence"/>
</dbReference>
<organism evidence="1 2">
    <name type="scientific">Eumeta variegata</name>
    <name type="common">Bagworm moth</name>
    <name type="synonym">Eumeta japonica</name>
    <dbReference type="NCBI Taxonomy" id="151549"/>
    <lineage>
        <taxon>Eukaryota</taxon>
        <taxon>Metazoa</taxon>
        <taxon>Ecdysozoa</taxon>
        <taxon>Arthropoda</taxon>
        <taxon>Hexapoda</taxon>
        <taxon>Insecta</taxon>
        <taxon>Pterygota</taxon>
        <taxon>Neoptera</taxon>
        <taxon>Endopterygota</taxon>
        <taxon>Lepidoptera</taxon>
        <taxon>Glossata</taxon>
        <taxon>Ditrysia</taxon>
        <taxon>Tineoidea</taxon>
        <taxon>Psychidae</taxon>
        <taxon>Oiketicinae</taxon>
        <taxon>Eumeta</taxon>
    </lineage>
</organism>
<dbReference type="Gene3D" id="3.30.420.10">
    <property type="entry name" value="Ribonuclease H-like superfamily/Ribonuclease H"/>
    <property type="match status" value="1"/>
</dbReference>
<gene>
    <name evidence="1" type="ORF">EVAR_45802_1</name>
</gene>
<accession>A0A4C1X429</accession>
<evidence type="ECO:0000313" key="1">
    <source>
        <dbReference type="EMBL" id="GBP57047.1"/>
    </source>
</evidence>
<protein>
    <submittedName>
        <fullName evidence="1">Uncharacterized protein</fullName>
    </submittedName>
</protein>
<dbReference type="OrthoDB" id="7326421at2759"/>
<dbReference type="AlphaFoldDB" id="A0A4C1X429"/>
<comment type="caution">
    <text evidence="1">The sequence shown here is derived from an EMBL/GenBank/DDBJ whole genome shotgun (WGS) entry which is preliminary data.</text>
</comment>
<reference evidence="1 2" key="1">
    <citation type="journal article" date="2019" name="Commun. Biol.">
        <title>The bagworm genome reveals a unique fibroin gene that provides high tensile strength.</title>
        <authorList>
            <person name="Kono N."/>
            <person name="Nakamura H."/>
            <person name="Ohtoshi R."/>
            <person name="Tomita M."/>
            <person name="Numata K."/>
            <person name="Arakawa K."/>
        </authorList>
    </citation>
    <scope>NUCLEOTIDE SEQUENCE [LARGE SCALE GENOMIC DNA]</scope>
</reference>
<dbReference type="InterPro" id="IPR036397">
    <property type="entry name" value="RNaseH_sf"/>
</dbReference>
<dbReference type="GO" id="GO:0003676">
    <property type="term" value="F:nucleic acid binding"/>
    <property type="evidence" value="ECO:0007669"/>
    <property type="project" value="InterPro"/>
</dbReference>
<proteinExistence type="predicted"/>